<evidence type="ECO:0008006" key="3">
    <source>
        <dbReference type="Google" id="ProtNLM"/>
    </source>
</evidence>
<dbReference type="Proteomes" id="UP000518681">
    <property type="component" value="Unassembled WGS sequence"/>
</dbReference>
<accession>A0AAW3V2G5</accession>
<evidence type="ECO:0000313" key="1">
    <source>
        <dbReference type="EMBL" id="MBB6203545.1"/>
    </source>
</evidence>
<name>A0AAW3V2G5_9BURK</name>
<organism evidence="1 2">
    <name type="scientific">Paraburkholderia fungorum</name>
    <dbReference type="NCBI Taxonomy" id="134537"/>
    <lineage>
        <taxon>Bacteria</taxon>
        <taxon>Pseudomonadati</taxon>
        <taxon>Pseudomonadota</taxon>
        <taxon>Betaproteobacteria</taxon>
        <taxon>Burkholderiales</taxon>
        <taxon>Burkholderiaceae</taxon>
        <taxon>Paraburkholderia</taxon>
    </lineage>
</organism>
<dbReference type="AlphaFoldDB" id="A0AAW3V2G5"/>
<comment type="caution">
    <text evidence="1">The sequence shown here is derived from an EMBL/GenBank/DDBJ whole genome shotgun (WGS) entry which is preliminary data.</text>
</comment>
<proteinExistence type="predicted"/>
<protein>
    <recommendedName>
        <fullName evidence="3">Secreted protein</fullName>
    </recommendedName>
</protein>
<evidence type="ECO:0000313" key="2">
    <source>
        <dbReference type="Proteomes" id="UP000518681"/>
    </source>
</evidence>
<sequence length="76" mass="8742">MAVGCGQSALICPFFCALQNGTNQYSFLMRLRLSWILHRRWPVRNTSGFPKVRSVEWKPVVRLLGLILRINAKRLG</sequence>
<reference evidence="1 2" key="1">
    <citation type="submission" date="2020-08" db="EMBL/GenBank/DDBJ databases">
        <title>Genomic Encyclopedia of Type Strains, Phase IV (KMG-V): Genome sequencing to study the core and pangenomes of soil and plant-associated prokaryotes.</title>
        <authorList>
            <person name="Whitman W."/>
        </authorList>
    </citation>
    <scope>NUCLEOTIDE SEQUENCE [LARGE SCALE GENOMIC DNA]</scope>
    <source>
        <strain evidence="1 2">SEMIA 4013</strain>
    </source>
</reference>
<dbReference type="EMBL" id="JACIIK010000007">
    <property type="protein sequence ID" value="MBB6203545.1"/>
    <property type="molecule type" value="Genomic_DNA"/>
</dbReference>
<gene>
    <name evidence="1" type="ORF">GGD69_004423</name>
</gene>